<dbReference type="Gene3D" id="1.25.10.10">
    <property type="entry name" value="Leucine-rich Repeat Variant"/>
    <property type="match status" value="1"/>
</dbReference>
<name>A0A816R6E3_BRANA</name>
<dbReference type="GO" id="GO:0006417">
    <property type="term" value="P:regulation of translation"/>
    <property type="evidence" value="ECO:0007669"/>
    <property type="project" value="UniProtKB-KW"/>
</dbReference>
<keyword evidence="3" id="KW-0694">RNA-binding</keyword>
<proteinExistence type="predicted"/>
<reference evidence="5" key="1">
    <citation type="submission" date="2021-01" db="EMBL/GenBank/DDBJ databases">
        <authorList>
            <consortium name="Genoscope - CEA"/>
            <person name="William W."/>
        </authorList>
    </citation>
    <scope>NUCLEOTIDE SEQUENCE</scope>
</reference>
<evidence type="ECO:0000256" key="2">
    <source>
        <dbReference type="ARBA" id="ARBA00022845"/>
    </source>
</evidence>
<gene>
    <name evidence="5" type="ORF">DARMORV10_C01P08480.1</name>
</gene>
<feature type="repeat" description="Pumilio" evidence="4">
    <location>
        <begin position="292"/>
        <end position="327"/>
    </location>
</feature>
<dbReference type="EMBL" id="HG994365">
    <property type="protein sequence ID" value="CAF2068791.1"/>
    <property type="molecule type" value="Genomic_DNA"/>
</dbReference>
<evidence type="ECO:0000256" key="3">
    <source>
        <dbReference type="ARBA" id="ARBA00022884"/>
    </source>
</evidence>
<dbReference type="AlphaFoldDB" id="A0A816R6E3"/>
<dbReference type="GO" id="GO:0003723">
    <property type="term" value="F:RNA binding"/>
    <property type="evidence" value="ECO:0007669"/>
    <property type="project" value="UniProtKB-KW"/>
</dbReference>
<evidence type="ECO:0000256" key="1">
    <source>
        <dbReference type="ARBA" id="ARBA00022737"/>
    </source>
</evidence>
<protein>
    <submittedName>
        <fullName evidence="5">(rape) hypothetical protein</fullName>
    </submittedName>
</protein>
<keyword evidence="2" id="KW-0810">Translation regulation</keyword>
<organism evidence="5">
    <name type="scientific">Brassica napus</name>
    <name type="common">Rape</name>
    <dbReference type="NCBI Taxonomy" id="3708"/>
    <lineage>
        <taxon>Eukaryota</taxon>
        <taxon>Viridiplantae</taxon>
        <taxon>Streptophyta</taxon>
        <taxon>Embryophyta</taxon>
        <taxon>Tracheophyta</taxon>
        <taxon>Spermatophyta</taxon>
        <taxon>Magnoliopsida</taxon>
        <taxon>eudicotyledons</taxon>
        <taxon>Gunneridae</taxon>
        <taxon>Pentapetalae</taxon>
        <taxon>rosids</taxon>
        <taxon>malvids</taxon>
        <taxon>Brassicales</taxon>
        <taxon>Brassicaceae</taxon>
        <taxon>Brassiceae</taxon>
        <taxon>Brassica</taxon>
    </lineage>
</organism>
<dbReference type="PROSITE" id="PS50302">
    <property type="entry name" value="PUM"/>
    <property type="match status" value="1"/>
</dbReference>
<dbReference type="Proteomes" id="UP001295469">
    <property type="component" value="Chromosome C01"/>
</dbReference>
<sequence>MDAMDASRFCRILEAASVFDLCDLAQRLIRVGVHLLASDPEGHRVLVLFCNRAYELSRDADLISIYDELTKNRQELGQSLLNELGLESIILVTDYSGNNKHFAGLIQGDLLVRLMMTSYDVKPLITFISSEKVGFEARQPLLATISNNILLLSNHEKGSKNLSGLISVACDEDLHSLFDGFTSNLQDFGQALLNKQGRETIFLVTDKGGKNQQFAGLIQGELLMRFLKNDDDVKPLISFITSEKVGFQARQPLLATISANIISLSSHFKAYKNLCDLITVSSKEFNFSLVQAIQEHLVAISKLKFGNHVVQSLICLQNEASKLAIASLKGTLMILSKIAYSHFVVQSIFRSSDDMTVLDCFKEINLEELVTNPNGHFVHQSIVRRFQTLDVELCRNICSEIVSRKFDFELHDPGYQVFLTCKSVLLKIGKICDHTLLDSVFFLFLHIFTFL</sequence>
<dbReference type="InterPro" id="IPR011989">
    <property type="entry name" value="ARM-like"/>
</dbReference>
<accession>A0A816R6E3</accession>
<keyword evidence="1" id="KW-0677">Repeat</keyword>
<evidence type="ECO:0000313" key="5">
    <source>
        <dbReference type="EMBL" id="CAF2068791.1"/>
    </source>
</evidence>
<dbReference type="InterPro" id="IPR016024">
    <property type="entry name" value="ARM-type_fold"/>
</dbReference>
<dbReference type="InterPro" id="IPR001313">
    <property type="entry name" value="Pumilio_RNA-bd_rpt"/>
</dbReference>
<evidence type="ECO:0000256" key="4">
    <source>
        <dbReference type="PROSITE-ProRule" id="PRU00317"/>
    </source>
</evidence>
<dbReference type="SUPFAM" id="SSF48371">
    <property type="entry name" value="ARM repeat"/>
    <property type="match status" value="1"/>
</dbReference>